<gene>
    <name evidence="2" type="ORF">FB458_1423</name>
</gene>
<evidence type="ECO:0000256" key="1">
    <source>
        <dbReference type="SAM" id="MobiDB-lite"/>
    </source>
</evidence>
<comment type="caution">
    <text evidence="2">The sequence shown here is derived from an EMBL/GenBank/DDBJ whole genome shotgun (WGS) entry which is preliminary data.</text>
</comment>
<keyword evidence="3" id="KW-1185">Reference proteome</keyword>
<dbReference type="Proteomes" id="UP000317893">
    <property type="component" value="Unassembled WGS sequence"/>
</dbReference>
<proteinExistence type="predicted"/>
<dbReference type="AlphaFoldDB" id="A0A542DZ24"/>
<protein>
    <submittedName>
        <fullName evidence="2">Uncharacterized protein</fullName>
    </submittedName>
</protein>
<evidence type="ECO:0000313" key="2">
    <source>
        <dbReference type="EMBL" id="TQJ08337.1"/>
    </source>
</evidence>
<accession>A0A542DZ24</accession>
<organism evidence="2 3">
    <name type="scientific">Lapillicoccus jejuensis</name>
    <dbReference type="NCBI Taxonomy" id="402171"/>
    <lineage>
        <taxon>Bacteria</taxon>
        <taxon>Bacillati</taxon>
        <taxon>Actinomycetota</taxon>
        <taxon>Actinomycetes</taxon>
        <taxon>Micrococcales</taxon>
        <taxon>Intrasporangiaceae</taxon>
        <taxon>Lapillicoccus</taxon>
    </lineage>
</organism>
<feature type="region of interest" description="Disordered" evidence="1">
    <location>
        <begin position="1"/>
        <end position="27"/>
    </location>
</feature>
<sequence>MNPVSEEPSVPYASSGAAPAEPDFLSGAAQRLRESPVDGWTDISAAIQRRLKTVRRRSRPIRAVTESGRTMFVADRVILSRLREAVAEIEDCELDSVSLVGEDDTCTGAAIDVVSRYGHDYQELADRVRSVAYDVFRELLGPTEPAFGIEGVDVTVKDLTDEG</sequence>
<name>A0A542DZ24_9MICO</name>
<dbReference type="EMBL" id="VFMN01000001">
    <property type="protein sequence ID" value="TQJ08337.1"/>
    <property type="molecule type" value="Genomic_DNA"/>
</dbReference>
<reference evidence="2 3" key="1">
    <citation type="submission" date="2019-06" db="EMBL/GenBank/DDBJ databases">
        <title>Sequencing the genomes of 1000 actinobacteria strains.</title>
        <authorList>
            <person name="Klenk H.-P."/>
        </authorList>
    </citation>
    <scope>NUCLEOTIDE SEQUENCE [LARGE SCALE GENOMIC DNA]</scope>
    <source>
        <strain evidence="2 3">DSM 18607</strain>
    </source>
</reference>
<evidence type="ECO:0000313" key="3">
    <source>
        <dbReference type="Proteomes" id="UP000317893"/>
    </source>
</evidence>